<comment type="similarity">
    <text evidence="2">Belongs to the UPF0073 (Hly-III) family.</text>
</comment>
<dbReference type="GO" id="GO:0140911">
    <property type="term" value="F:pore-forming activity"/>
    <property type="evidence" value="ECO:0007669"/>
    <property type="project" value="InterPro"/>
</dbReference>
<dbReference type="AlphaFoldDB" id="A0A926FAU7"/>
<proteinExistence type="inferred from homology"/>
<gene>
    <name evidence="8" type="ORF">H8706_00135</name>
</gene>
<comment type="caution">
    <text evidence="8">The sequence shown here is derived from an EMBL/GenBank/DDBJ whole genome shotgun (WGS) entry which is preliminary data.</text>
</comment>
<dbReference type="GO" id="GO:0016020">
    <property type="term" value="C:membrane"/>
    <property type="evidence" value="ECO:0007669"/>
    <property type="project" value="InterPro"/>
</dbReference>
<feature type="transmembrane region" description="Helical" evidence="7">
    <location>
        <begin position="106"/>
        <end position="126"/>
    </location>
</feature>
<feature type="binding site" evidence="6">
    <location>
        <position position="194"/>
    </location>
    <ligand>
        <name>Zn(2+)</name>
        <dbReference type="ChEBI" id="CHEBI:29105"/>
    </ligand>
</feature>
<evidence type="ECO:0000256" key="3">
    <source>
        <dbReference type="ARBA" id="ARBA00022692"/>
    </source>
</evidence>
<feature type="binding site" evidence="6">
    <location>
        <position position="190"/>
    </location>
    <ligand>
        <name>Zn(2+)</name>
        <dbReference type="ChEBI" id="CHEBI:29105"/>
    </ligand>
</feature>
<evidence type="ECO:0000313" key="9">
    <source>
        <dbReference type="Proteomes" id="UP000647416"/>
    </source>
</evidence>
<evidence type="ECO:0000256" key="6">
    <source>
        <dbReference type="PIRSR" id="PIRSR604254-1"/>
    </source>
</evidence>
<feature type="transmembrane region" description="Helical" evidence="7">
    <location>
        <begin position="79"/>
        <end position="100"/>
    </location>
</feature>
<evidence type="ECO:0000313" key="8">
    <source>
        <dbReference type="EMBL" id="MBC8595282.1"/>
    </source>
</evidence>
<accession>A0A926FAU7</accession>
<reference evidence="8" key="1">
    <citation type="submission" date="2020-08" db="EMBL/GenBank/DDBJ databases">
        <title>Genome public.</title>
        <authorList>
            <person name="Liu C."/>
            <person name="Sun Q."/>
        </authorList>
    </citation>
    <scope>NUCLEOTIDE SEQUENCE</scope>
    <source>
        <strain evidence="8">NSJ-50</strain>
    </source>
</reference>
<feature type="transmembrane region" description="Helical" evidence="7">
    <location>
        <begin position="163"/>
        <end position="181"/>
    </location>
</feature>
<feature type="transmembrane region" description="Helical" evidence="7">
    <location>
        <begin position="193"/>
        <end position="213"/>
    </location>
</feature>
<keyword evidence="6" id="KW-0862">Zinc</keyword>
<organism evidence="8 9">
    <name type="scientific">Qingrenia yutianensis</name>
    <dbReference type="NCBI Taxonomy" id="2763676"/>
    <lineage>
        <taxon>Bacteria</taxon>
        <taxon>Bacillati</taxon>
        <taxon>Bacillota</taxon>
        <taxon>Clostridia</taxon>
        <taxon>Eubacteriales</taxon>
        <taxon>Oscillospiraceae</taxon>
        <taxon>Qingrenia</taxon>
    </lineage>
</organism>
<dbReference type="Pfam" id="PF03006">
    <property type="entry name" value="HlyIII"/>
    <property type="match status" value="1"/>
</dbReference>
<dbReference type="GO" id="GO:0046872">
    <property type="term" value="F:metal ion binding"/>
    <property type="evidence" value="ECO:0007669"/>
    <property type="project" value="UniProtKB-KW"/>
</dbReference>
<sequence>MQTRVNNQTLGEEIANAISHGIGELLSIAGAAVAIVYACFVSDAIGIVSASIYGFSLILLYAVSTIYHSLANNRAKAVFRVLDHCSIFVLILGTDTPVYLSLIRGALGWTLFGITAFLTALGIVLNSINIKKFTKISMVLYVLMGWLVVIAFGKMLKIVPSEGIALLVSGGICYTIGIIFYKMKKTRFMHSVWHLFVLGGSVLHYFFVLFYALPIK</sequence>
<comment type="subcellular location">
    <subcellularLocation>
        <location evidence="1">Endomembrane system</location>
        <topology evidence="1">Multi-pass membrane protein</topology>
    </subcellularLocation>
</comment>
<keyword evidence="5 7" id="KW-0472">Membrane</keyword>
<dbReference type="Proteomes" id="UP000647416">
    <property type="component" value="Unassembled WGS sequence"/>
</dbReference>
<feature type="transmembrane region" description="Helical" evidence="7">
    <location>
        <begin position="44"/>
        <end position="67"/>
    </location>
</feature>
<feature type="transmembrane region" description="Helical" evidence="7">
    <location>
        <begin position="138"/>
        <end position="157"/>
    </location>
</feature>
<dbReference type="PANTHER" id="PTHR20855">
    <property type="entry name" value="ADIPOR/PROGESTIN RECEPTOR-RELATED"/>
    <property type="match status" value="1"/>
</dbReference>
<keyword evidence="9" id="KW-1185">Reference proteome</keyword>
<keyword evidence="6" id="KW-0479">Metal-binding</keyword>
<name>A0A926FAU7_9FIRM</name>
<feature type="binding site" evidence="6">
    <location>
        <position position="68"/>
    </location>
    <ligand>
        <name>Zn(2+)</name>
        <dbReference type="ChEBI" id="CHEBI:29105"/>
    </ligand>
</feature>
<dbReference type="PANTHER" id="PTHR20855:SF129">
    <property type="entry name" value="HEMOLYSIN-3 HOMOLOG"/>
    <property type="match status" value="1"/>
</dbReference>
<dbReference type="NCBIfam" id="TIGR01065">
    <property type="entry name" value="hlyIII"/>
    <property type="match status" value="1"/>
</dbReference>
<keyword evidence="3 7" id="KW-0812">Transmembrane</keyword>
<protein>
    <submittedName>
        <fullName evidence="8">Hemolysin III family protein</fullName>
    </submittedName>
</protein>
<evidence type="ECO:0000256" key="7">
    <source>
        <dbReference type="SAM" id="Phobius"/>
    </source>
</evidence>
<dbReference type="EMBL" id="JACRTE010000001">
    <property type="protein sequence ID" value="MBC8595282.1"/>
    <property type="molecule type" value="Genomic_DNA"/>
</dbReference>
<keyword evidence="4 7" id="KW-1133">Transmembrane helix</keyword>
<dbReference type="GO" id="GO:0012505">
    <property type="term" value="C:endomembrane system"/>
    <property type="evidence" value="ECO:0007669"/>
    <property type="project" value="UniProtKB-SubCell"/>
</dbReference>
<feature type="transmembrane region" description="Helical" evidence="7">
    <location>
        <begin position="21"/>
        <end position="38"/>
    </location>
</feature>
<evidence type="ECO:0000256" key="4">
    <source>
        <dbReference type="ARBA" id="ARBA00022989"/>
    </source>
</evidence>
<dbReference type="InterPro" id="IPR004254">
    <property type="entry name" value="AdipoR/HlyIII-related"/>
</dbReference>
<evidence type="ECO:0000256" key="2">
    <source>
        <dbReference type="ARBA" id="ARBA00008488"/>
    </source>
</evidence>
<evidence type="ECO:0000256" key="5">
    <source>
        <dbReference type="ARBA" id="ARBA00023136"/>
    </source>
</evidence>
<evidence type="ECO:0000256" key="1">
    <source>
        <dbReference type="ARBA" id="ARBA00004127"/>
    </source>
</evidence>
<dbReference type="InterPro" id="IPR005744">
    <property type="entry name" value="Hy-lIII"/>
</dbReference>
<dbReference type="RefSeq" id="WP_178348356.1">
    <property type="nucleotide sequence ID" value="NZ_JACRTE010000001.1"/>
</dbReference>